<evidence type="ECO:0000256" key="1">
    <source>
        <dbReference type="ARBA" id="ARBA00004651"/>
    </source>
</evidence>
<feature type="transmembrane region" description="Helical" evidence="7">
    <location>
        <begin position="139"/>
        <end position="162"/>
    </location>
</feature>
<dbReference type="PANTHER" id="PTHR42718:SF9">
    <property type="entry name" value="MAJOR FACILITATOR SUPERFAMILY MULTIDRUG TRANSPORTER MFSC"/>
    <property type="match status" value="1"/>
</dbReference>
<feature type="transmembrane region" description="Helical" evidence="7">
    <location>
        <begin position="82"/>
        <end position="101"/>
    </location>
</feature>
<keyword evidence="5 7" id="KW-0472">Membrane</keyword>
<dbReference type="EMBL" id="BAAAMK010000005">
    <property type="protein sequence ID" value="GAA1960191.1"/>
    <property type="molecule type" value="Genomic_DNA"/>
</dbReference>
<organism evidence="9 10">
    <name type="scientific">Agromyces allii</name>
    <dbReference type="NCBI Taxonomy" id="393607"/>
    <lineage>
        <taxon>Bacteria</taxon>
        <taxon>Bacillati</taxon>
        <taxon>Actinomycetota</taxon>
        <taxon>Actinomycetes</taxon>
        <taxon>Micrococcales</taxon>
        <taxon>Microbacteriaceae</taxon>
        <taxon>Agromyces</taxon>
    </lineage>
</organism>
<feature type="region of interest" description="Disordered" evidence="6">
    <location>
        <begin position="476"/>
        <end position="497"/>
    </location>
</feature>
<feature type="transmembrane region" description="Helical" evidence="7">
    <location>
        <begin position="341"/>
        <end position="360"/>
    </location>
</feature>
<feature type="transmembrane region" description="Helical" evidence="7">
    <location>
        <begin position="107"/>
        <end position="127"/>
    </location>
</feature>
<evidence type="ECO:0000256" key="4">
    <source>
        <dbReference type="ARBA" id="ARBA00022989"/>
    </source>
</evidence>
<dbReference type="InterPro" id="IPR020846">
    <property type="entry name" value="MFS_dom"/>
</dbReference>
<dbReference type="PANTHER" id="PTHR42718">
    <property type="entry name" value="MAJOR FACILITATOR SUPERFAMILY MULTIDRUG TRANSPORTER MFSC"/>
    <property type="match status" value="1"/>
</dbReference>
<keyword evidence="2" id="KW-0813">Transport</keyword>
<feature type="transmembrane region" description="Helical" evidence="7">
    <location>
        <begin position="226"/>
        <end position="249"/>
    </location>
</feature>
<feature type="transmembrane region" description="Helical" evidence="7">
    <location>
        <begin position="269"/>
        <end position="285"/>
    </location>
</feature>
<name>A0ABN2QXY9_9MICO</name>
<dbReference type="InterPro" id="IPR036259">
    <property type="entry name" value="MFS_trans_sf"/>
</dbReference>
<evidence type="ECO:0000313" key="9">
    <source>
        <dbReference type="EMBL" id="GAA1960191.1"/>
    </source>
</evidence>
<feature type="transmembrane region" description="Helical" evidence="7">
    <location>
        <begin position="55"/>
        <end position="75"/>
    </location>
</feature>
<evidence type="ECO:0000256" key="2">
    <source>
        <dbReference type="ARBA" id="ARBA00022448"/>
    </source>
</evidence>
<feature type="transmembrane region" description="Helical" evidence="7">
    <location>
        <begin position="16"/>
        <end position="35"/>
    </location>
</feature>
<feature type="transmembrane region" description="Helical" evidence="7">
    <location>
        <begin position="201"/>
        <end position="220"/>
    </location>
</feature>
<evidence type="ECO:0000256" key="7">
    <source>
        <dbReference type="SAM" id="Phobius"/>
    </source>
</evidence>
<reference evidence="9 10" key="1">
    <citation type="journal article" date="2019" name="Int. J. Syst. Evol. Microbiol.">
        <title>The Global Catalogue of Microorganisms (GCM) 10K type strain sequencing project: providing services to taxonomists for standard genome sequencing and annotation.</title>
        <authorList>
            <consortium name="The Broad Institute Genomics Platform"/>
            <consortium name="The Broad Institute Genome Sequencing Center for Infectious Disease"/>
            <person name="Wu L."/>
            <person name="Ma J."/>
        </authorList>
    </citation>
    <scope>NUCLEOTIDE SEQUENCE [LARGE SCALE GENOMIC DNA]</scope>
    <source>
        <strain evidence="9 10">JCM 13584</strain>
    </source>
</reference>
<accession>A0ABN2QXY9</accession>
<dbReference type="Pfam" id="PF07690">
    <property type="entry name" value="MFS_1"/>
    <property type="match status" value="1"/>
</dbReference>
<evidence type="ECO:0000259" key="8">
    <source>
        <dbReference type="PROSITE" id="PS50850"/>
    </source>
</evidence>
<gene>
    <name evidence="9" type="ORF">GCM10009717_28680</name>
</gene>
<comment type="caution">
    <text evidence="9">The sequence shown here is derived from an EMBL/GenBank/DDBJ whole genome shotgun (WGS) entry which is preliminary data.</text>
</comment>
<dbReference type="InterPro" id="IPR011701">
    <property type="entry name" value="MFS"/>
</dbReference>
<dbReference type="RefSeq" id="WP_170298566.1">
    <property type="nucleotide sequence ID" value="NZ_BAAAMK010000005.1"/>
</dbReference>
<evidence type="ECO:0000256" key="5">
    <source>
        <dbReference type="ARBA" id="ARBA00023136"/>
    </source>
</evidence>
<feature type="compositionally biased region" description="Polar residues" evidence="6">
    <location>
        <begin position="483"/>
        <end position="497"/>
    </location>
</feature>
<dbReference type="PROSITE" id="PS50850">
    <property type="entry name" value="MFS"/>
    <property type="match status" value="1"/>
</dbReference>
<comment type="subcellular location">
    <subcellularLocation>
        <location evidence="1">Cell membrane</location>
        <topology evidence="1">Multi-pass membrane protein</topology>
    </subcellularLocation>
</comment>
<feature type="transmembrane region" description="Helical" evidence="7">
    <location>
        <begin position="305"/>
        <end position="329"/>
    </location>
</feature>
<feature type="domain" description="Major facilitator superfamily (MFS) profile" evidence="8">
    <location>
        <begin position="17"/>
        <end position="473"/>
    </location>
</feature>
<feature type="transmembrane region" description="Helical" evidence="7">
    <location>
        <begin position="411"/>
        <end position="429"/>
    </location>
</feature>
<keyword evidence="10" id="KW-1185">Reference proteome</keyword>
<protein>
    <submittedName>
        <fullName evidence="9">MFS transporter</fullName>
    </submittedName>
</protein>
<feature type="transmembrane region" description="Helical" evidence="7">
    <location>
        <begin position="366"/>
        <end position="390"/>
    </location>
</feature>
<sequence>MTVQPLAAADLRVGRFLVPVLITLELFSGLIQGWIVPLLGNIADHYAVSGGAVSWVLTVGLLSSAVSVPLMVVLADRFGRQRLLVIAVVLSAAGSVLIAFAPVFPLVLLGAVIQGPVAACLPLEMALLKHFRPARANRIIGYLVGMLTIGVALGAVLGGVAMDAIGNLPVVQFLPAAVLVLFIPIVWTLVPRDAGDATRAVDWLGATTLGIALVGVMYGLSEGPAAGWGSISVVLPLVIGVLALVGFFIAESRVSTPLVDVKALKGARLLPALVVGFLASMALFGNQTPTVLYFTADPGAVGYGLGGSAGLVGLVFGATALFSSAGAFLSYRVAKGIGSRFAVAIGCLCIAIGVGGMVFAPRELVIVVGLGALSAFGSGIAFGILPGLVVERAPESSAASVSGVYNTTRTLGGALAGAFVASVLAAVLLSSSGADAAAPPAPALAAFQLIWGVFAGLNVVAAVVALSLGRSRVDEASAAPAPEQTSTDDALTIGATS</sequence>
<dbReference type="Gene3D" id="1.20.1250.20">
    <property type="entry name" value="MFS general substrate transporter like domains"/>
    <property type="match status" value="2"/>
</dbReference>
<evidence type="ECO:0000256" key="6">
    <source>
        <dbReference type="SAM" id="MobiDB-lite"/>
    </source>
</evidence>
<keyword evidence="3 7" id="KW-0812">Transmembrane</keyword>
<proteinExistence type="predicted"/>
<feature type="transmembrane region" description="Helical" evidence="7">
    <location>
        <begin position="168"/>
        <end position="189"/>
    </location>
</feature>
<feature type="transmembrane region" description="Helical" evidence="7">
    <location>
        <begin position="449"/>
        <end position="468"/>
    </location>
</feature>
<evidence type="ECO:0000313" key="10">
    <source>
        <dbReference type="Proteomes" id="UP001499954"/>
    </source>
</evidence>
<dbReference type="Proteomes" id="UP001499954">
    <property type="component" value="Unassembled WGS sequence"/>
</dbReference>
<keyword evidence="4 7" id="KW-1133">Transmembrane helix</keyword>
<evidence type="ECO:0000256" key="3">
    <source>
        <dbReference type="ARBA" id="ARBA00022692"/>
    </source>
</evidence>
<dbReference type="SUPFAM" id="SSF103473">
    <property type="entry name" value="MFS general substrate transporter"/>
    <property type="match status" value="1"/>
</dbReference>